<comment type="caution">
    <text evidence="2">The sequence shown here is derived from an EMBL/GenBank/DDBJ whole genome shotgun (WGS) entry which is preliminary data.</text>
</comment>
<organism evidence="2 3">
    <name type="scientific">Candida theae</name>
    <dbReference type="NCBI Taxonomy" id="1198502"/>
    <lineage>
        <taxon>Eukaryota</taxon>
        <taxon>Fungi</taxon>
        <taxon>Dikarya</taxon>
        <taxon>Ascomycota</taxon>
        <taxon>Saccharomycotina</taxon>
        <taxon>Pichiomycetes</taxon>
        <taxon>Debaryomycetaceae</taxon>
        <taxon>Candida/Lodderomyces clade</taxon>
        <taxon>Candida</taxon>
    </lineage>
</organism>
<evidence type="ECO:0000313" key="2">
    <source>
        <dbReference type="EMBL" id="KAI5950020.1"/>
    </source>
</evidence>
<dbReference type="InterPro" id="IPR036910">
    <property type="entry name" value="HMG_box_dom_sf"/>
</dbReference>
<dbReference type="SUPFAM" id="SSF47095">
    <property type="entry name" value="HMG-box"/>
    <property type="match status" value="1"/>
</dbReference>
<evidence type="ECO:0000313" key="3">
    <source>
        <dbReference type="Proteomes" id="UP001204833"/>
    </source>
</evidence>
<dbReference type="AlphaFoldDB" id="A0AAD5FWY1"/>
<dbReference type="GeneID" id="76152574"/>
<proteinExistence type="predicted"/>
<accession>A0AAD5FWY1</accession>
<protein>
    <submittedName>
        <fullName evidence="2">GCF1</fullName>
    </submittedName>
</protein>
<dbReference type="EMBL" id="JAIHNG010000161">
    <property type="protein sequence ID" value="KAI5950020.1"/>
    <property type="molecule type" value="Genomic_DNA"/>
</dbReference>
<reference evidence="2 3" key="1">
    <citation type="journal article" date="2022" name="DNA Res.">
        <title>Genome analysis of five recently described species of the CUG-Ser clade uncovers Candida theae as a new hybrid lineage with pathogenic potential in the Candida parapsilosis species complex.</title>
        <authorList>
            <person name="Mixao V."/>
            <person name="Del Olmo V."/>
            <person name="Hegedusova E."/>
            <person name="Saus E."/>
            <person name="Pryszcz L."/>
            <person name="Cillingova A."/>
            <person name="Nosek J."/>
            <person name="Gabaldon T."/>
        </authorList>
    </citation>
    <scope>NUCLEOTIDE SEQUENCE [LARGE SCALE GENOMIC DNA]</scope>
    <source>
        <strain evidence="2 3">CBS 12239</strain>
    </source>
</reference>
<feature type="region of interest" description="Disordered" evidence="1">
    <location>
        <begin position="81"/>
        <end position="111"/>
    </location>
</feature>
<dbReference type="Proteomes" id="UP001204833">
    <property type="component" value="Unassembled WGS sequence"/>
</dbReference>
<evidence type="ECO:0000256" key="1">
    <source>
        <dbReference type="SAM" id="MobiDB-lite"/>
    </source>
</evidence>
<keyword evidence="3" id="KW-1185">Reference proteome</keyword>
<dbReference type="Gene3D" id="1.10.30.10">
    <property type="entry name" value="High mobility group box domain"/>
    <property type="match status" value="1"/>
</dbReference>
<name>A0AAD5FWY1_9ASCO</name>
<gene>
    <name evidence="2" type="ORF">KGF57_004530</name>
</gene>
<sequence length="253" mass="29579">MMRFMLSPGRALASQLAFKPLLLNASIPRHTVVKFLTTKATKSTYQKELEKLTKKIQKAKEKKKSLQKDLKEKEREIKKLISQRKKDTVAKEKETSKKKKEAEKEKAHLKDTLREPRPLTARNYFAKVTKTPVTALNKEFDALPDSEKEQYQQATDKYNQALKSILTPKPELGPTTTYQNFVSQNYPPGVSSEVAMRQLADKWKTLSQEEKDSYKVPEHEVERIKSIQKEWEETRGREYPDLIKFKKEYKFVI</sequence>
<dbReference type="RefSeq" id="XP_051607067.1">
    <property type="nucleotide sequence ID" value="XM_051754050.1"/>
</dbReference>